<feature type="domain" description="Golgi pH regulator conserved" evidence="7">
    <location>
        <begin position="32"/>
        <end position="90"/>
    </location>
</feature>
<dbReference type="Pfam" id="PF12537">
    <property type="entry name" value="GPHR_N"/>
    <property type="match status" value="1"/>
</dbReference>
<dbReference type="PANTHER" id="PTHR15948">
    <property type="entry name" value="G-PROTEIN COUPLED RECEPTOR 89-RELATED"/>
    <property type="match status" value="1"/>
</dbReference>
<keyword evidence="4 5" id="KW-0472">Membrane</keyword>
<evidence type="ECO:0000256" key="1">
    <source>
        <dbReference type="ARBA" id="ARBA00004141"/>
    </source>
</evidence>
<feature type="transmembrane region" description="Helical" evidence="5">
    <location>
        <begin position="155"/>
        <end position="177"/>
    </location>
</feature>
<proteinExistence type="predicted"/>
<dbReference type="OrthoDB" id="264392at2759"/>
<dbReference type="Proteomes" id="UP000279259">
    <property type="component" value="Unassembled WGS sequence"/>
</dbReference>
<evidence type="ECO:0000313" key="8">
    <source>
        <dbReference type="EMBL" id="RSH87209.1"/>
    </source>
</evidence>
<feature type="transmembrane region" description="Helical" evidence="5">
    <location>
        <begin position="330"/>
        <end position="353"/>
    </location>
</feature>
<dbReference type="GO" id="GO:0016020">
    <property type="term" value="C:membrane"/>
    <property type="evidence" value="ECO:0007669"/>
    <property type="project" value="UniProtKB-SubCell"/>
</dbReference>
<keyword evidence="2 5" id="KW-0812">Transmembrane</keyword>
<gene>
    <name evidence="8" type="ORF">EHS25_003118</name>
</gene>
<keyword evidence="3 5" id="KW-1133">Transmembrane helix</keyword>
<accession>A0A427Y7Z8</accession>
<name>A0A427Y7Z8_9TREE</name>
<evidence type="ECO:0000256" key="2">
    <source>
        <dbReference type="ARBA" id="ARBA00022692"/>
    </source>
</evidence>
<dbReference type="EMBL" id="RSCD01000017">
    <property type="protein sequence ID" value="RSH87209.1"/>
    <property type="molecule type" value="Genomic_DNA"/>
</dbReference>
<keyword evidence="9" id="KW-1185">Reference proteome</keyword>
<reference evidence="8 9" key="1">
    <citation type="submission" date="2018-11" db="EMBL/GenBank/DDBJ databases">
        <title>Genome sequence of Saitozyma podzolica DSM 27192.</title>
        <authorList>
            <person name="Aliyu H."/>
            <person name="Gorte O."/>
            <person name="Ochsenreither K."/>
        </authorList>
    </citation>
    <scope>NUCLEOTIDE SEQUENCE [LARGE SCALE GENOMIC DNA]</scope>
    <source>
        <strain evidence="8 9">DSM 27192</strain>
    </source>
</reference>
<feature type="transmembrane region" description="Helical" evidence="5">
    <location>
        <begin position="38"/>
        <end position="58"/>
    </location>
</feature>
<comment type="subcellular location">
    <subcellularLocation>
        <location evidence="1">Membrane</location>
        <topology evidence="1">Multi-pass membrane protein</topology>
    </subcellularLocation>
</comment>
<organism evidence="8 9">
    <name type="scientific">Saitozyma podzolica</name>
    <dbReference type="NCBI Taxonomy" id="1890683"/>
    <lineage>
        <taxon>Eukaryota</taxon>
        <taxon>Fungi</taxon>
        <taxon>Dikarya</taxon>
        <taxon>Basidiomycota</taxon>
        <taxon>Agaricomycotina</taxon>
        <taxon>Tremellomycetes</taxon>
        <taxon>Tremellales</taxon>
        <taxon>Trimorphomycetaceae</taxon>
        <taxon>Saitozyma</taxon>
    </lineage>
</organism>
<feature type="transmembrane region" description="Helical" evidence="5">
    <location>
        <begin position="259"/>
        <end position="279"/>
    </location>
</feature>
<dbReference type="InterPro" id="IPR015672">
    <property type="entry name" value="GPHR/GTG"/>
</dbReference>
<protein>
    <submittedName>
        <fullName evidence="8">Uncharacterized protein</fullName>
    </submittedName>
</protein>
<evidence type="ECO:0000259" key="6">
    <source>
        <dbReference type="Pfam" id="PF12430"/>
    </source>
</evidence>
<feature type="domain" description="Abscisic acid G-protein coupled receptor-like" evidence="6">
    <location>
        <begin position="145"/>
        <end position="353"/>
    </location>
</feature>
<evidence type="ECO:0000256" key="4">
    <source>
        <dbReference type="ARBA" id="ARBA00023136"/>
    </source>
</evidence>
<dbReference type="PANTHER" id="PTHR15948:SF0">
    <property type="entry name" value="GOLGI PH REGULATOR A-RELATED"/>
    <property type="match status" value="1"/>
</dbReference>
<dbReference type="AlphaFoldDB" id="A0A427Y7Z8"/>
<evidence type="ECO:0000256" key="3">
    <source>
        <dbReference type="ARBA" id="ARBA00022989"/>
    </source>
</evidence>
<feature type="transmembrane region" description="Helical" evidence="5">
    <location>
        <begin position="217"/>
        <end position="238"/>
    </location>
</feature>
<evidence type="ECO:0000256" key="5">
    <source>
        <dbReference type="SAM" id="Phobius"/>
    </source>
</evidence>
<sequence>MKPETMDPVDAVDTDASWASGREGWEEGGWLASSMGRVVVLGVLILGSLSGFGAGVGAKTRRLLNENDILDAERSLYRVRHEIVSKREEIARESTSAPASDRSWMGRFFSGGEMASLETELRGLQGMEKQASRHVRMLKLRKDFGKTLRGKVYNVIGYVFATYCAARLVMCLPSIFFSTSQIPVDDEGGRGNSNGDWISFLLALAVTRLPTDFDIDIAVWSRMISLLLTGVLILSSLAQVLRSLTRMLRLTSKTVGAGFLLLSLGQLFATYVISLLVQLRTSLPPSPELDTDPFSPFYSNSTLDASGEIFASSPHGLDTPLLASLPDFRVFGRLFDVTFLFAAVATGVYRFFALKVNGDDFAR</sequence>
<dbReference type="Pfam" id="PF12430">
    <property type="entry name" value="ABA_GPCR"/>
    <property type="match status" value="1"/>
</dbReference>
<evidence type="ECO:0000259" key="7">
    <source>
        <dbReference type="Pfam" id="PF12537"/>
    </source>
</evidence>
<evidence type="ECO:0000313" key="9">
    <source>
        <dbReference type="Proteomes" id="UP000279259"/>
    </source>
</evidence>
<comment type="caution">
    <text evidence="8">The sequence shown here is derived from an EMBL/GenBank/DDBJ whole genome shotgun (WGS) entry which is preliminary data.</text>
</comment>
<dbReference type="InterPro" id="IPR022535">
    <property type="entry name" value="Golgi_pH-regulator_cons_dom"/>
</dbReference>
<dbReference type="InterPro" id="IPR025969">
    <property type="entry name" value="ABA_GPCR_dom"/>
</dbReference>